<proteinExistence type="predicted"/>
<dbReference type="eggNOG" id="KOG0987">
    <property type="taxonomic scope" value="Eukaryota"/>
</dbReference>
<dbReference type="KEGG" id="dwi:6644507"/>
<dbReference type="InParanoid" id="A0A0Q9X3K9"/>
<reference evidence="1 2" key="1">
    <citation type="journal article" date="2007" name="Nature">
        <title>Evolution of genes and genomes on the Drosophila phylogeny.</title>
        <authorList>
            <consortium name="Drosophila 12 Genomes Consortium"/>
            <person name="Clark A.G."/>
            <person name="Eisen M.B."/>
            <person name="Smith D.R."/>
            <person name="Bergman C.M."/>
            <person name="Oliver B."/>
            <person name="Markow T.A."/>
            <person name="Kaufman T.C."/>
            <person name="Kellis M."/>
            <person name="Gelbart W."/>
            <person name="Iyer V.N."/>
            <person name="Pollard D.A."/>
            <person name="Sackton T.B."/>
            <person name="Larracuente A.M."/>
            <person name="Singh N.D."/>
            <person name="Abad J.P."/>
            <person name="Abt D.N."/>
            <person name="Adryan B."/>
            <person name="Aguade M."/>
            <person name="Akashi H."/>
            <person name="Anderson W.W."/>
            <person name="Aquadro C.F."/>
            <person name="Ardell D.H."/>
            <person name="Arguello R."/>
            <person name="Artieri C.G."/>
            <person name="Barbash D.A."/>
            <person name="Barker D."/>
            <person name="Barsanti P."/>
            <person name="Batterham P."/>
            <person name="Batzoglou S."/>
            <person name="Begun D."/>
            <person name="Bhutkar A."/>
            <person name="Blanco E."/>
            <person name="Bosak S.A."/>
            <person name="Bradley R.K."/>
            <person name="Brand A.D."/>
            <person name="Brent M.R."/>
            <person name="Brooks A.N."/>
            <person name="Brown R.H."/>
            <person name="Butlin R.K."/>
            <person name="Caggese C."/>
            <person name="Calvi B.R."/>
            <person name="Bernardo de Carvalho A."/>
            <person name="Caspi A."/>
            <person name="Castrezana S."/>
            <person name="Celniker S.E."/>
            <person name="Chang J.L."/>
            <person name="Chapple C."/>
            <person name="Chatterji S."/>
            <person name="Chinwalla A."/>
            <person name="Civetta A."/>
            <person name="Clifton S.W."/>
            <person name="Comeron J.M."/>
            <person name="Costello J.C."/>
            <person name="Coyne J.A."/>
            <person name="Daub J."/>
            <person name="David R.G."/>
            <person name="Delcher A.L."/>
            <person name="Delehaunty K."/>
            <person name="Do C.B."/>
            <person name="Ebling H."/>
            <person name="Edwards K."/>
            <person name="Eickbush T."/>
            <person name="Evans J.D."/>
            <person name="Filipski A."/>
            <person name="Findeiss S."/>
            <person name="Freyhult E."/>
            <person name="Fulton L."/>
            <person name="Fulton R."/>
            <person name="Garcia A.C."/>
            <person name="Gardiner A."/>
            <person name="Garfield D.A."/>
            <person name="Garvin B.E."/>
            <person name="Gibson G."/>
            <person name="Gilbert D."/>
            <person name="Gnerre S."/>
            <person name="Godfrey J."/>
            <person name="Good R."/>
            <person name="Gotea V."/>
            <person name="Gravely B."/>
            <person name="Greenberg A.J."/>
            <person name="Griffiths-Jones S."/>
            <person name="Gross S."/>
            <person name="Guigo R."/>
            <person name="Gustafson E.A."/>
            <person name="Haerty W."/>
            <person name="Hahn M.W."/>
            <person name="Halligan D.L."/>
            <person name="Halpern A.L."/>
            <person name="Halter G.M."/>
            <person name="Han M.V."/>
            <person name="Heger A."/>
            <person name="Hillier L."/>
            <person name="Hinrichs A.S."/>
            <person name="Holmes I."/>
            <person name="Hoskins R.A."/>
            <person name="Hubisz M.J."/>
            <person name="Hultmark D."/>
            <person name="Huntley M.A."/>
            <person name="Jaffe D.B."/>
            <person name="Jagadeeshan S."/>
            <person name="Jeck W.R."/>
            <person name="Johnson J."/>
            <person name="Jones C.D."/>
            <person name="Jordan W.C."/>
            <person name="Karpen G.H."/>
            <person name="Kataoka E."/>
            <person name="Keightley P.D."/>
            <person name="Kheradpour P."/>
            <person name="Kirkness E.F."/>
            <person name="Koerich L.B."/>
            <person name="Kristiansen K."/>
            <person name="Kudrna D."/>
            <person name="Kulathinal R.J."/>
            <person name="Kumar S."/>
            <person name="Kwok R."/>
            <person name="Lander E."/>
            <person name="Langley C.H."/>
            <person name="Lapoint R."/>
            <person name="Lazzaro B.P."/>
            <person name="Lee S.J."/>
            <person name="Levesque L."/>
            <person name="Li R."/>
            <person name="Lin C.F."/>
            <person name="Lin M.F."/>
            <person name="Lindblad-Toh K."/>
            <person name="Llopart A."/>
            <person name="Long M."/>
            <person name="Low L."/>
            <person name="Lozovsky E."/>
            <person name="Lu J."/>
            <person name="Luo M."/>
            <person name="Machado C.A."/>
            <person name="Makalowski W."/>
            <person name="Marzo M."/>
            <person name="Matsuda M."/>
            <person name="Matzkin L."/>
            <person name="McAllister B."/>
            <person name="McBride C.S."/>
            <person name="McKernan B."/>
            <person name="McKernan K."/>
            <person name="Mendez-Lago M."/>
            <person name="Minx P."/>
            <person name="Mollenhauer M.U."/>
            <person name="Montooth K."/>
            <person name="Mount S.M."/>
            <person name="Mu X."/>
            <person name="Myers E."/>
            <person name="Negre B."/>
            <person name="Newfeld S."/>
            <person name="Nielsen R."/>
            <person name="Noor M.A."/>
            <person name="O'Grady P."/>
            <person name="Pachter L."/>
            <person name="Papaceit M."/>
            <person name="Parisi M.J."/>
            <person name="Parisi M."/>
            <person name="Parts L."/>
            <person name="Pedersen J.S."/>
            <person name="Pesole G."/>
            <person name="Phillippy A.M."/>
            <person name="Ponting C.P."/>
            <person name="Pop M."/>
            <person name="Porcelli D."/>
            <person name="Powell J.R."/>
            <person name="Prohaska S."/>
            <person name="Pruitt K."/>
            <person name="Puig M."/>
            <person name="Quesneville H."/>
            <person name="Ram K.R."/>
            <person name="Rand D."/>
            <person name="Rasmussen M.D."/>
            <person name="Reed L.K."/>
            <person name="Reenan R."/>
            <person name="Reily A."/>
            <person name="Remington K.A."/>
            <person name="Rieger T.T."/>
            <person name="Ritchie M.G."/>
            <person name="Robin C."/>
            <person name="Rogers Y.H."/>
            <person name="Rohde C."/>
            <person name="Rozas J."/>
            <person name="Rubenfield M.J."/>
            <person name="Ruiz A."/>
            <person name="Russo S."/>
            <person name="Salzberg S.L."/>
            <person name="Sanchez-Gracia A."/>
            <person name="Saranga D.J."/>
            <person name="Sato H."/>
            <person name="Schaeffer S.W."/>
            <person name="Schatz M.C."/>
            <person name="Schlenke T."/>
            <person name="Schwartz R."/>
            <person name="Segarra C."/>
            <person name="Singh R.S."/>
            <person name="Sirot L."/>
            <person name="Sirota M."/>
            <person name="Sisneros N.B."/>
            <person name="Smith C.D."/>
            <person name="Smith T.F."/>
            <person name="Spieth J."/>
            <person name="Stage D.E."/>
            <person name="Stark A."/>
            <person name="Stephan W."/>
            <person name="Strausberg R.L."/>
            <person name="Strempel S."/>
            <person name="Sturgill D."/>
            <person name="Sutton G."/>
            <person name="Sutton G.G."/>
            <person name="Tao W."/>
            <person name="Teichmann S."/>
            <person name="Tobari Y.N."/>
            <person name="Tomimura Y."/>
            <person name="Tsolas J.M."/>
            <person name="Valente V.L."/>
            <person name="Venter E."/>
            <person name="Venter J.C."/>
            <person name="Vicario S."/>
            <person name="Vieira F.G."/>
            <person name="Vilella A.J."/>
            <person name="Villasante A."/>
            <person name="Walenz B."/>
            <person name="Wang J."/>
            <person name="Wasserman M."/>
            <person name="Watts T."/>
            <person name="Wilson D."/>
            <person name="Wilson R.K."/>
            <person name="Wing R.A."/>
            <person name="Wolfner M.F."/>
            <person name="Wong A."/>
            <person name="Wong G.K."/>
            <person name="Wu C.I."/>
            <person name="Wu G."/>
            <person name="Yamamoto D."/>
            <person name="Yang H.P."/>
            <person name="Yang S.P."/>
            <person name="Yorke J.A."/>
            <person name="Yoshida K."/>
            <person name="Zdobnov E."/>
            <person name="Zhang P."/>
            <person name="Zhang Y."/>
            <person name="Zimin A.V."/>
            <person name="Baldwin J."/>
            <person name="Abdouelleil A."/>
            <person name="Abdulkadir J."/>
            <person name="Abebe A."/>
            <person name="Abera B."/>
            <person name="Abreu J."/>
            <person name="Acer S.C."/>
            <person name="Aftuck L."/>
            <person name="Alexander A."/>
            <person name="An P."/>
            <person name="Anderson E."/>
            <person name="Anderson S."/>
            <person name="Arachi H."/>
            <person name="Azer M."/>
            <person name="Bachantsang P."/>
            <person name="Barry A."/>
            <person name="Bayul T."/>
            <person name="Berlin A."/>
            <person name="Bessette D."/>
            <person name="Bloom T."/>
            <person name="Blye J."/>
            <person name="Boguslavskiy L."/>
            <person name="Bonnet C."/>
            <person name="Boukhgalter B."/>
            <person name="Bourzgui I."/>
            <person name="Brown A."/>
            <person name="Cahill P."/>
            <person name="Channer S."/>
            <person name="Cheshatsang Y."/>
            <person name="Chuda L."/>
            <person name="Citroen M."/>
            <person name="Collymore A."/>
            <person name="Cooke P."/>
            <person name="Costello M."/>
            <person name="D'Aco K."/>
            <person name="Daza R."/>
            <person name="De Haan G."/>
            <person name="DeGray S."/>
            <person name="DeMaso C."/>
            <person name="Dhargay N."/>
            <person name="Dooley K."/>
            <person name="Dooley E."/>
            <person name="Doricent M."/>
            <person name="Dorje P."/>
            <person name="Dorjee K."/>
            <person name="Dupes A."/>
            <person name="Elong R."/>
            <person name="Falk J."/>
            <person name="Farina A."/>
            <person name="Faro S."/>
            <person name="Ferguson D."/>
            <person name="Fisher S."/>
            <person name="Foley C.D."/>
            <person name="Franke A."/>
            <person name="Friedrich D."/>
            <person name="Gadbois L."/>
            <person name="Gearin G."/>
            <person name="Gearin C.R."/>
            <person name="Giannoukos G."/>
            <person name="Goode T."/>
            <person name="Graham J."/>
            <person name="Grandbois E."/>
            <person name="Grewal S."/>
            <person name="Gyaltsen K."/>
            <person name="Hafez N."/>
            <person name="Hagos B."/>
            <person name="Hall J."/>
            <person name="Henson C."/>
            <person name="Hollinger A."/>
            <person name="Honan T."/>
            <person name="Huard M.D."/>
            <person name="Hughes L."/>
            <person name="Hurhula B."/>
            <person name="Husby M.E."/>
            <person name="Kamat A."/>
            <person name="Kanga B."/>
            <person name="Kashin S."/>
            <person name="Khazanovich D."/>
            <person name="Kisner P."/>
            <person name="Lance K."/>
            <person name="Lara M."/>
            <person name="Lee W."/>
            <person name="Lennon N."/>
            <person name="Letendre F."/>
            <person name="LeVine R."/>
            <person name="Lipovsky A."/>
            <person name="Liu X."/>
            <person name="Liu J."/>
            <person name="Liu S."/>
            <person name="Lokyitsang T."/>
            <person name="Lokyitsang Y."/>
            <person name="Lubonja R."/>
            <person name="Lui A."/>
            <person name="MacDonald P."/>
            <person name="Magnisalis V."/>
            <person name="Maru K."/>
            <person name="Matthews C."/>
            <person name="McCusker W."/>
            <person name="McDonough S."/>
            <person name="Mehta T."/>
            <person name="Meldrim J."/>
            <person name="Meneus L."/>
            <person name="Mihai O."/>
            <person name="Mihalev A."/>
            <person name="Mihova T."/>
            <person name="Mittelman R."/>
            <person name="Mlenga V."/>
            <person name="Montmayeur A."/>
            <person name="Mulrain L."/>
            <person name="Navidi A."/>
            <person name="Naylor J."/>
            <person name="Negash T."/>
            <person name="Nguyen T."/>
            <person name="Nguyen N."/>
            <person name="Nicol R."/>
            <person name="Norbu C."/>
            <person name="Norbu N."/>
            <person name="Novod N."/>
            <person name="O'Neill B."/>
            <person name="Osman S."/>
            <person name="Markiewicz E."/>
            <person name="Oyono O.L."/>
            <person name="Patti C."/>
            <person name="Phunkhang P."/>
            <person name="Pierre F."/>
            <person name="Priest M."/>
            <person name="Raghuraman S."/>
            <person name="Rege F."/>
            <person name="Reyes R."/>
            <person name="Rise C."/>
            <person name="Rogov P."/>
            <person name="Ross K."/>
            <person name="Ryan E."/>
            <person name="Settipalli S."/>
            <person name="Shea T."/>
            <person name="Sherpa N."/>
            <person name="Shi L."/>
            <person name="Shih D."/>
            <person name="Sparrow T."/>
            <person name="Spaulding J."/>
            <person name="Stalker J."/>
            <person name="Stange-Thomann N."/>
            <person name="Stavropoulos S."/>
            <person name="Stone C."/>
            <person name="Strader C."/>
            <person name="Tesfaye S."/>
            <person name="Thomson T."/>
            <person name="Thoulutsang Y."/>
            <person name="Thoulutsang D."/>
            <person name="Topham K."/>
            <person name="Topping I."/>
            <person name="Tsamla T."/>
            <person name="Vassiliev H."/>
            <person name="Vo A."/>
            <person name="Wangchuk T."/>
            <person name="Wangdi T."/>
            <person name="Weiand M."/>
            <person name="Wilkinson J."/>
            <person name="Wilson A."/>
            <person name="Yadav S."/>
            <person name="Young G."/>
            <person name="Yu Q."/>
            <person name="Zembek L."/>
            <person name="Zhong D."/>
            <person name="Zimmer A."/>
            <person name="Zwirko Z."/>
            <person name="Jaffe D.B."/>
            <person name="Alvarez P."/>
            <person name="Brockman W."/>
            <person name="Butler J."/>
            <person name="Chin C."/>
            <person name="Gnerre S."/>
            <person name="Grabherr M."/>
            <person name="Kleber M."/>
            <person name="Mauceli E."/>
            <person name="MacCallum I."/>
        </authorList>
    </citation>
    <scope>NUCLEOTIDE SEQUENCE [LARGE SCALE GENOMIC DNA]</scope>
    <source>
        <strain evidence="2">Tucson 14030-0811.24</strain>
    </source>
</reference>
<dbReference type="EMBL" id="CH963925">
    <property type="protein sequence ID" value="KRF98887.1"/>
    <property type="molecule type" value="Genomic_DNA"/>
</dbReference>
<dbReference type="eggNOG" id="KOG2192">
    <property type="taxonomic scope" value="Eukaryota"/>
</dbReference>
<sequence>MSTPKFLGTRQLLGSMTRNSSSKKLSAAYRLVDAKRVSAATRNGVEEVESPVTQPTKFKIGKFGQARNKKALKYVKEQLVCELVNLKDEMESKEPLTKELIKKYKDMLEEVKKREQNAK</sequence>
<evidence type="ECO:0000313" key="2">
    <source>
        <dbReference type="Proteomes" id="UP000007798"/>
    </source>
</evidence>
<organism evidence="1 2">
    <name type="scientific">Drosophila willistoni</name>
    <name type="common">Fruit fly</name>
    <dbReference type="NCBI Taxonomy" id="7260"/>
    <lineage>
        <taxon>Eukaryota</taxon>
        <taxon>Metazoa</taxon>
        <taxon>Ecdysozoa</taxon>
        <taxon>Arthropoda</taxon>
        <taxon>Hexapoda</taxon>
        <taxon>Insecta</taxon>
        <taxon>Pterygota</taxon>
        <taxon>Neoptera</taxon>
        <taxon>Endopterygota</taxon>
        <taxon>Diptera</taxon>
        <taxon>Brachycera</taxon>
        <taxon>Muscomorpha</taxon>
        <taxon>Ephydroidea</taxon>
        <taxon>Drosophilidae</taxon>
        <taxon>Drosophila</taxon>
        <taxon>Sophophora</taxon>
    </lineage>
</organism>
<keyword evidence="2" id="KW-1185">Reference proteome</keyword>
<dbReference type="AlphaFoldDB" id="A0A0Q9X3K9"/>
<accession>A0A0Q9X3K9</accession>
<gene>
    <name evidence="1" type="primary">Dwil\GK16158</name>
    <name evidence="1" type="ORF">Dwil_GK16158</name>
</gene>
<dbReference type="Proteomes" id="UP000007798">
    <property type="component" value="Unassembled WGS sequence"/>
</dbReference>
<evidence type="ECO:0000313" key="1">
    <source>
        <dbReference type="EMBL" id="KRF98887.1"/>
    </source>
</evidence>
<name>A0A0Q9X3K9_DROWI</name>
<protein>
    <submittedName>
        <fullName evidence="1">Uncharacterized protein</fullName>
    </submittedName>
</protein>